<evidence type="ECO:0000313" key="1">
    <source>
        <dbReference type="EMBL" id="KAJ9692940.1"/>
    </source>
</evidence>
<dbReference type="Proteomes" id="UP001168098">
    <property type="component" value="Unassembled WGS sequence"/>
</dbReference>
<name>A0AA38ZPK6_VITRO</name>
<reference evidence="1 2" key="1">
    <citation type="journal article" date="2023" name="BMC Biotechnol.">
        <title>Vitis rotundifolia cv Carlos genome sequencing.</title>
        <authorList>
            <person name="Huff M."/>
            <person name="Hulse-Kemp A."/>
            <person name="Scheffler B."/>
            <person name="Youngblood R."/>
            <person name="Simpson S."/>
            <person name="Babiker E."/>
            <person name="Staton M."/>
        </authorList>
    </citation>
    <scope>NUCLEOTIDE SEQUENCE [LARGE SCALE GENOMIC DNA]</scope>
    <source>
        <tissue evidence="1">Leaf</tissue>
    </source>
</reference>
<keyword evidence="2" id="KW-1185">Reference proteome</keyword>
<accession>A0AA38ZPK6</accession>
<dbReference type="AlphaFoldDB" id="A0AA38ZPK6"/>
<comment type="caution">
    <text evidence="1">The sequence shown here is derived from an EMBL/GenBank/DDBJ whole genome shotgun (WGS) entry which is preliminary data.</text>
</comment>
<gene>
    <name evidence="1" type="ORF">PVL29_011862</name>
</gene>
<dbReference type="EMBL" id="JARBHA010000009">
    <property type="protein sequence ID" value="KAJ9692940.1"/>
    <property type="molecule type" value="Genomic_DNA"/>
</dbReference>
<evidence type="ECO:0000313" key="2">
    <source>
        <dbReference type="Proteomes" id="UP001168098"/>
    </source>
</evidence>
<organism evidence="1 2">
    <name type="scientific">Vitis rotundifolia</name>
    <name type="common">Muscadine grape</name>
    <dbReference type="NCBI Taxonomy" id="103349"/>
    <lineage>
        <taxon>Eukaryota</taxon>
        <taxon>Viridiplantae</taxon>
        <taxon>Streptophyta</taxon>
        <taxon>Embryophyta</taxon>
        <taxon>Tracheophyta</taxon>
        <taxon>Spermatophyta</taxon>
        <taxon>Magnoliopsida</taxon>
        <taxon>eudicotyledons</taxon>
        <taxon>Gunneridae</taxon>
        <taxon>Pentapetalae</taxon>
        <taxon>rosids</taxon>
        <taxon>Vitales</taxon>
        <taxon>Vitaceae</taxon>
        <taxon>Viteae</taxon>
        <taxon>Vitis</taxon>
    </lineage>
</organism>
<proteinExistence type="predicted"/>
<protein>
    <submittedName>
        <fullName evidence="1">Uncharacterized protein</fullName>
    </submittedName>
</protein>
<sequence>MLHSHRKIALTVSVKVGPRHYNFSIPSS</sequence>